<protein>
    <submittedName>
        <fullName evidence="2">Uncharacterized protein</fullName>
    </submittedName>
</protein>
<proteinExistence type="predicted"/>
<keyword evidence="3" id="KW-1185">Reference proteome</keyword>
<feature type="region of interest" description="Disordered" evidence="1">
    <location>
        <begin position="1"/>
        <end position="63"/>
    </location>
</feature>
<organism evidence="2 3">
    <name type="scientific">Caulobacter radicis</name>
    <dbReference type="NCBI Taxonomy" id="2172650"/>
    <lineage>
        <taxon>Bacteria</taxon>
        <taxon>Pseudomonadati</taxon>
        <taxon>Pseudomonadota</taxon>
        <taxon>Alphaproteobacteria</taxon>
        <taxon>Caulobacterales</taxon>
        <taxon>Caulobacteraceae</taxon>
        <taxon>Caulobacter</taxon>
    </lineage>
</organism>
<sequence length="63" mass="7078">MRPSTFHPRCRRTSGRSRGAPRRTRKGPAGDGGAFGASARRRRRRRGVDRQRVLHGDARIAVL</sequence>
<feature type="compositionally biased region" description="Basic and acidic residues" evidence="1">
    <location>
        <begin position="48"/>
        <end position="63"/>
    </location>
</feature>
<evidence type="ECO:0000313" key="2">
    <source>
        <dbReference type="EMBL" id="PVM78487.1"/>
    </source>
</evidence>
<evidence type="ECO:0000256" key="1">
    <source>
        <dbReference type="SAM" id="MobiDB-lite"/>
    </source>
</evidence>
<reference evidence="2 3" key="1">
    <citation type="submission" date="2018-04" db="EMBL/GenBank/DDBJ databases">
        <title>The genome sequence of Caulobacter sp. 736.</title>
        <authorList>
            <person name="Gao J."/>
            <person name="Sun J."/>
        </authorList>
    </citation>
    <scope>NUCLEOTIDE SEQUENCE [LARGE SCALE GENOMIC DNA]</scope>
    <source>
        <strain evidence="2 3">736</strain>
    </source>
</reference>
<accession>A0A2T9J9G0</accession>
<feature type="compositionally biased region" description="Basic residues" evidence="1">
    <location>
        <begin position="8"/>
        <end position="26"/>
    </location>
</feature>
<gene>
    <name evidence="2" type="ORF">DDF65_15705</name>
</gene>
<dbReference type="Proteomes" id="UP000244913">
    <property type="component" value="Unassembled WGS sequence"/>
</dbReference>
<dbReference type="EMBL" id="QDKP01000047">
    <property type="protein sequence ID" value="PVM78487.1"/>
    <property type="molecule type" value="Genomic_DNA"/>
</dbReference>
<dbReference type="AlphaFoldDB" id="A0A2T9J9G0"/>
<evidence type="ECO:0000313" key="3">
    <source>
        <dbReference type="Proteomes" id="UP000244913"/>
    </source>
</evidence>
<name>A0A2T9J9G0_9CAUL</name>
<comment type="caution">
    <text evidence="2">The sequence shown here is derived from an EMBL/GenBank/DDBJ whole genome shotgun (WGS) entry which is preliminary data.</text>
</comment>